<comment type="caution">
    <text evidence="1">The sequence shown here is derived from an EMBL/GenBank/DDBJ whole genome shotgun (WGS) entry which is preliminary data.</text>
</comment>
<dbReference type="Proteomes" id="UP000295367">
    <property type="component" value="Unassembled WGS sequence"/>
</dbReference>
<evidence type="ECO:0000313" key="1">
    <source>
        <dbReference type="EMBL" id="TCV90548.1"/>
    </source>
</evidence>
<organism evidence="1 2">
    <name type="scientific">Sulfurirhabdus autotrophica</name>
    <dbReference type="NCBI Taxonomy" id="1706046"/>
    <lineage>
        <taxon>Bacteria</taxon>
        <taxon>Pseudomonadati</taxon>
        <taxon>Pseudomonadota</taxon>
        <taxon>Betaproteobacteria</taxon>
        <taxon>Nitrosomonadales</taxon>
        <taxon>Sulfuricellaceae</taxon>
        <taxon>Sulfurirhabdus</taxon>
    </lineage>
</organism>
<name>A0A4R3YH17_9PROT</name>
<dbReference type="EMBL" id="SMCO01000001">
    <property type="protein sequence ID" value="TCV90548.1"/>
    <property type="molecule type" value="Genomic_DNA"/>
</dbReference>
<reference evidence="1 2" key="1">
    <citation type="submission" date="2019-03" db="EMBL/GenBank/DDBJ databases">
        <title>Genomic Encyclopedia of Type Strains, Phase IV (KMG-IV): sequencing the most valuable type-strain genomes for metagenomic binning, comparative biology and taxonomic classification.</title>
        <authorList>
            <person name="Goeker M."/>
        </authorList>
    </citation>
    <scope>NUCLEOTIDE SEQUENCE [LARGE SCALE GENOMIC DNA]</scope>
    <source>
        <strain evidence="1 2">DSM 100309</strain>
    </source>
</reference>
<dbReference type="AlphaFoldDB" id="A0A4R3YH17"/>
<proteinExistence type="predicted"/>
<sequence length="295" mass="33815">MCCAPLNSELELSNITMRQIKKRCIFCGDPANSKEHLWADWLKRYVPRNFSERIHQASISRFDAAAEEYPHYPIRETLRPGDPHSQKLRIVCSTCNNEWMAFLQEETKPILIPLITGEFLSLTPGEMNLLSRWATMFTMIAEFKDRLTIVTPQNQRDQFMNSGALPNNWLVSLGRYSGQKWVGVFNHLALHIPDSRDRTIKFDSQGCELQANSQCTTFAIGKVIFNTFSCVEDNLFASILEQYQEFCDYFKLSLISKGQFNNFADSENTIDDNSANLLSNSPLLTKLSDHLRPPT</sequence>
<keyword evidence="2" id="KW-1185">Reference proteome</keyword>
<protein>
    <submittedName>
        <fullName evidence="1">Uncharacterized protein</fullName>
    </submittedName>
</protein>
<evidence type="ECO:0000313" key="2">
    <source>
        <dbReference type="Proteomes" id="UP000295367"/>
    </source>
</evidence>
<gene>
    <name evidence="1" type="ORF">EDC63_101522</name>
</gene>
<accession>A0A4R3YH17</accession>